<protein>
    <submittedName>
        <fullName evidence="1">Uncharacterized protein</fullName>
    </submittedName>
</protein>
<name>A0A2H9T8Y2_9ZZZZ</name>
<dbReference type="EMBL" id="NSIT01000055">
    <property type="protein sequence ID" value="PJE79657.1"/>
    <property type="molecule type" value="Genomic_DNA"/>
</dbReference>
<comment type="caution">
    <text evidence="1">The sequence shown here is derived from an EMBL/GenBank/DDBJ whole genome shotgun (WGS) entry which is preliminary data.</text>
</comment>
<reference evidence="1" key="1">
    <citation type="journal article" date="2017" name="Appl. Environ. Microbiol.">
        <title>Molecular characterization of an Endozoicomonas-like organism causing infection in king scallop Pecten maximus L.</title>
        <authorList>
            <person name="Cano I."/>
            <person name="van Aerle R."/>
            <person name="Ross S."/>
            <person name="Verner-Jeffreys D.W."/>
            <person name="Paley R.K."/>
            <person name="Rimmer G."/>
            <person name="Ryder D."/>
            <person name="Hooper P."/>
            <person name="Stone D."/>
            <person name="Feist S.W."/>
        </authorList>
    </citation>
    <scope>NUCLEOTIDE SEQUENCE</scope>
</reference>
<gene>
    <name evidence="1" type="ORF">CI610_01371</name>
</gene>
<accession>A0A2H9T8Y2</accession>
<evidence type="ECO:0000313" key="1">
    <source>
        <dbReference type="EMBL" id="PJE79657.1"/>
    </source>
</evidence>
<dbReference type="AlphaFoldDB" id="A0A2H9T8Y2"/>
<sequence>MSFFRAPDNDPQEIAALKESLSLDLRRLSLICGMLTARFNKQPESCNENARAWLIGTVRKHMNDTINQLIKDGDDHASG</sequence>
<organism evidence="1">
    <name type="scientific">invertebrate metagenome</name>
    <dbReference type="NCBI Taxonomy" id="1711999"/>
    <lineage>
        <taxon>unclassified sequences</taxon>
        <taxon>metagenomes</taxon>
        <taxon>organismal metagenomes</taxon>
    </lineage>
</organism>
<proteinExistence type="predicted"/>